<evidence type="ECO:0000313" key="1">
    <source>
        <dbReference type="EMBL" id="DAD81777.1"/>
    </source>
</evidence>
<dbReference type="EMBL" id="BK014907">
    <property type="protein sequence ID" value="DAD81777.1"/>
    <property type="molecule type" value="Genomic_DNA"/>
</dbReference>
<sequence>MAEYTAQVPKIAAAVLLPNPATINGKVKLQVTVIEEAVIVYPSYYYSGDLYAGESPHTPYPCVPQPYHFFCGDIYAGEV</sequence>
<protein>
    <submittedName>
        <fullName evidence="1">Uncharacterized protein</fullName>
    </submittedName>
</protein>
<proteinExistence type="predicted"/>
<reference evidence="1" key="1">
    <citation type="journal article" date="2021" name="Proc. Natl. Acad. Sci. U.S.A.">
        <title>A Catalog of Tens of Thousands of Viruses from Human Metagenomes Reveals Hidden Associations with Chronic Diseases.</title>
        <authorList>
            <person name="Tisza M.J."/>
            <person name="Buck C.B."/>
        </authorList>
    </citation>
    <scope>NUCLEOTIDE SEQUENCE</scope>
    <source>
        <strain evidence="1">CtHxr66</strain>
    </source>
</reference>
<accession>A0A8S5MHG5</accession>
<name>A0A8S5MHG5_9CAUD</name>
<organism evidence="1">
    <name type="scientific">Siphoviridae sp. ctHxr66</name>
    <dbReference type="NCBI Taxonomy" id="2826237"/>
    <lineage>
        <taxon>Viruses</taxon>
        <taxon>Duplodnaviria</taxon>
        <taxon>Heunggongvirae</taxon>
        <taxon>Uroviricota</taxon>
        <taxon>Caudoviricetes</taxon>
    </lineage>
</organism>